<dbReference type="PROSITE" id="PS50011">
    <property type="entry name" value="PROTEIN_KINASE_DOM"/>
    <property type="match status" value="1"/>
</dbReference>
<proteinExistence type="predicted"/>
<dbReference type="SUPFAM" id="SSF52058">
    <property type="entry name" value="L domain-like"/>
    <property type="match status" value="1"/>
</dbReference>
<dbReference type="PANTHER" id="PTHR48006:SF91">
    <property type="entry name" value="PROTEIN KINASE-LIKE"/>
    <property type="match status" value="1"/>
</dbReference>
<dbReference type="Gene3D" id="3.80.10.10">
    <property type="entry name" value="Ribonuclease Inhibitor"/>
    <property type="match status" value="1"/>
</dbReference>
<evidence type="ECO:0000256" key="1">
    <source>
        <dbReference type="ARBA" id="ARBA00004370"/>
    </source>
</evidence>
<keyword evidence="7 11" id="KW-0472">Membrane</keyword>
<gene>
    <name evidence="14" type="ORF">GOP47_0006095</name>
    <name evidence="15" type="ORF">GOP47_0006713</name>
</gene>
<evidence type="ECO:0000256" key="2">
    <source>
        <dbReference type="ARBA" id="ARBA00022614"/>
    </source>
</evidence>
<evidence type="ECO:0000256" key="4">
    <source>
        <dbReference type="ARBA" id="ARBA00022729"/>
    </source>
</evidence>
<evidence type="ECO:0000313" key="16">
    <source>
        <dbReference type="Proteomes" id="UP000886520"/>
    </source>
</evidence>
<dbReference type="FunFam" id="1.10.510.10:FF:000095">
    <property type="entry name" value="protein STRUBBELIG-RECEPTOR FAMILY 8"/>
    <property type="match status" value="1"/>
</dbReference>
<dbReference type="GO" id="GO:0004672">
    <property type="term" value="F:protein kinase activity"/>
    <property type="evidence" value="ECO:0007669"/>
    <property type="project" value="InterPro"/>
</dbReference>
<reference evidence="15" key="1">
    <citation type="submission" date="2021-01" db="EMBL/GenBank/DDBJ databases">
        <title>Adiantum capillus-veneris genome.</title>
        <authorList>
            <person name="Fang Y."/>
            <person name="Liao Q."/>
        </authorList>
    </citation>
    <scope>NUCLEOTIDE SEQUENCE</scope>
    <source>
        <strain evidence="15">H3</strain>
        <tissue evidence="15">Leaf</tissue>
    </source>
</reference>
<feature type="chain" id="PRO_5040045604" description="Protein kinase domain-containing protein" evidence="12">
    <location>
        <begin position="28"/>
        <end position="720"/>
    </location>
</feature>
<feature type="transmembrane region" description="Helical" evidence="11">
    <location>
        <begin position="306"/>
        <end position="330"/>
    </location>
</feature>
<evidence type="ECO:0000259" key="13">
    <source>
        <dbReference type="PROSITE" id="PS50011"/>
    </source>
</evidence>
<protein>
    <recommendedName>
        <fullName evidence="13">Protein kinase domain-containing protein</fullName>
    </recommendedName>
</protein>
<dbReference type="EMBL" id="JABFUD020000006">
    <property type="protein sequence ID" value="KAI5079042.1"/>
    <property type="molecule type" value="Genomic_DNA"/>
</dbReference>
<dbReference type="Gene3D" id="1.10.510.10">
    <property type="entry name" value="Transferase(Phosphotransferase) domain 1"/>
    <property type="match status" value="1"/>
</dbReference>
<dbReference type="InterPro" id="IPR001611">
    <property type="entry name" value="Leu-rich_rpt"/>
</dbReference>
<evidence type="ECO:0000256" key="9">
    <source>
        <dbReference type="PROSITE-ProRule" id="PRU10141"/>
    </source>
</evidence>
<keyword evidence="6 11" id="KW-1133">Transmembrane helix</keyword>
<dbReference type="Proteomes" id="UP000886520">
    <property type="component" value="Chromosome 6"/>
</dbReference>
<dbReference type="FunFam" id="3.30.200.20:FF:000125">
    <property type="entry name" value="Protein STRUBBELIG-RECEPTOR FAMILY 8"/>
    <property type="match status" value="1"/>
</dbReference>
<evidence type="ECO:0000256" key="5">
    <source>
        <dbReference type="ARBA" id="ARBA00022737"/>
    </source>
</evidence>
<keyword evidence="2" id="KW-0433">Leucine-rich repeat</keyword>
<dbReference type="FunFam" id="3.80.10.10:FF:000062">
    <property type="entry name" value="protein STRUBBELIG-RECEPTOR FAMILY 3"/>
    <property type="match status" value="1"/>
</dbReference>
<dbReference type="GO" id="GO:0016020">
    <property type="term" value="C:membrane"/>
    <property type="evidence" value="ECO:0007669"/>
    <property type="project" value="UniProtKB-SubCell"/>
</dbReference>
<evidence type="ECO:0000256" key="10">
    <source>
        <dbReference type="SAM" id="MobiDB-lite"/>
    </source>
</evidence>
<dbReference type="OrthoDB" id="1912762at2759"/>
<dbReference type="PROSITE" id="PS00107">
    <property type="entry name" value="PROTEIN_KINASE_ATP"/>
    <property type="match status" value="1"/>
</dbReference>
<evidence type="ECO:0000256" key="6">
    <source>
        <dbReference type="ARBA" id="ARBA00022989"/>
    </source>
</evidence>
<evidence type="ECO:0000256" key="8">
    <source>
        <dbReference type="ARBA" id="ARBA00023170"/>
    </source>
</evidence>
<keyword evidence="16" id="KW-1185">Reference proteome</keyword>
<dbReference type="InterPro" id="IPR000719">
    <property type="entry name" value="Prot_kinase_dom"/>
</dbReference>
<accession>A0A9D4ZMB1</accession>
<dbReference type="Pfam" id="PF08263">
    <property type="entry name" value="LRRNT_2"/>
    <property type="match status" value="1"/>
</dbReference>
<dbReference type="InterPro" id="IPR011009">
    <property type="entry name" value="Kinase-like_dom_sf"/>
</dbReference>
<evidence type="ECO:0000313" key="15">
    <source>
        <dbReference type="EMBL" id="KAI5079042.1"/>
    </source>
</evidence>
<sequence>MALTITCKAEVFLFVILFNKLLDSLHATTNQPDVSALQNLFISLNSASTLKHWSSNGTDPCSDAWEGVTCLNQAVTEIHLSGLNLTGSLGYRLDQLTSVTILDLSNNQLSGGLPYQFPPNVQQLNLGSNNFSGSGGFPFSFMSMTNLTSLNMSNNHLSGKINDVFWHFHNLITLDLSFNIFSGELPHSFSNLTVVSVMYLQNNALSGDVDVLANLPLQDLNLENNQFTGWIPSTFNSIPDLKLTGNKFNIGPVPAPPFVVTPPTQAPDDTATNNNESSAGVLNQQSNPDGSVISPSGSSSSLSTGAVAGISIAGVLAISTVAFIIIIFCFKPQERFGNKANQQTVSSIAIQSFSTPPARVSSHTEESNLEIPMQQTTLKHQPADLNKRQNSEQLQTKSPRIIESRSSKTATTYSIADLQVATGSFSEENFLGEGTYGAVYKANIQDQTVAVKKLDTSHSTFPNAEKMTEFISSLSRLHHPNITQLVGYCLEHGQCLLVHEYFEKGTLHDILHSDYDTRTKLTWNARIKIALGAARALEYLHEVCGPPVVHKNFKSINILLDKELKPHLSDSGIAAFLQPCEGQASARMAGSSSYYAPEHAMYGVYTTKTDVYGFGVVMLELLTGRIPFDSTKPRNEKSLVRWATPQLHDIDALTSMVDTALKGQYRAKSLSRFADIISLCIQPEPEFRPMMSEVVQLLVRLMQGASLGKRRPEDADELPE</sequence>
<dbReference type="InterPro" id="IPR017441">
    <property type="entry name" value="Protein_kinase_ATP_BS"/>
</dbReference>
<evidence type="ECO:0000313" key="14">
    <source>
        <dbReference type="EMBL" id="KAI5078424.1"/>
    </source>
</evidence>
<dbReference type="InterPro" id="IPR001245">
    <property type="entry name" value="Ser-Thr/Tyr_kinase_cat_dom"/>
</dbReference>
<feature type="compositionally biased region" description="Polar residues" evidence="10">
    <location>
        <begin position="273"/>
        <end position="289"/>
    </location>
</feature>
<dbReference type="GO" id="GO:0005524">
    <property type="term" value="F:ATP binding"/>
    <property type="evidence" value="ECO:0007669"/>
    <property type="project" value="UniProtKB-UniRule"/>
</dbReference>
<feature type="binding site" evidence="9">
    <location>
        <position position="453"/>
    </location>
    <ligand>
        <name>ATP</name>
        <dbReference type="ChEBI" id="CHEBI:30616"/>
    </ligand>
</feature>
<keyword evidence="5" id="KW-0677">Repeat</keyword>
<evidence type="ECO:0000256" key="7">
    <source>
        <dbReference type="ARBA" id="ARBA00023136"/>
    </source>
</evidence>
<comment type="subcellular location">
    <subcellularLocation>
        <location evidence="1">Membrane</location>
    </subcellularLocation>
</comment>
<feature type="signal peptide" evidence="12">
    <location>
        <begin position="1"/>
        <end position="27"/>
    </location>
</feature>
<keyword evidence="9" id="KW-0547">Nucleotide-binding</keyword>
<dbReference type="PANTHER" id="PTHR48006">
    <property type="entry name" value="LEUCINE-RICH REPEAT-CONTAINING PROTEIN DDB_G0281931-RELATED"/>
    <property type="match status" value="1"/>
</dbReference>
<feature type="domain" description="Protein kinase" evidence="13">
    <location>
        <begin position="425"/>
        <end position="701"/>
    </location>
</feature>
<keyword evidence="8" id="KW-0675">Receptor</keyword>
<dbReference type="Pfam" id="PF07714">
    <property type="entry name" value="PK_Tyr_Ser-Thr"/>
    <property type="match status" value="1"/>
</dbReference>
<dbReference type="InterPro" id="IPR032675">
    <property type="entry name" value="LRR_dom_sf"/>
</dbReference>
<dbReference type="EMBL" id="JABFUD020000006">
    <property type="protein sequence ID" value="KAI5078424.1"/>
    <property type="molecule type" value="Genomic_DNA"/>
</dbReference>
<name>A0A9D4ZMB1_ADICA</name>
<evidence type="ECO:0000256" key="3">
    <source>
        <dbReference type="ARBA" id="ARBA00022692"/>
    </source>
</evidence>
<feature type="compositionally biased region" description="Low complexity" evidence="10">
    <location>
        <begin position="261"/>
        <end position="272"/>
    </location>
</feature>
<evidence type="ECO:0000256" key="11">
    <source>
        <dbReference type="SAM" id="Phobius"/>
    </source>
</evidence>
<comment type="caution">
    <text evidence="15">The sequence shown here is derived from an EMBL/GenBank/DDBJ whole genome shotgun (WGS) entry which is preliminary data.</text>
</comment>
<dbReference type="AlphaFoldDB" id="A0A9D4ZMB1"/>
<keyword evidence="9" id="KW-0067">ATP-binding</keyword>
<dbReference type="InterPro" id="IPR013210">
    <property type="entry name" value="LRR_N_plant-typ"/>
</dbReference>
<dbReference type="SUPFAM" id="SSF56112">
    <property type="entry name" value="Protein kinase-like (PK-like)"/>
    <property type="match status" value="1"/>
</dbReference>
<evidence type="ECO:0000256" key="12">
    <source>
        <dbReference type="SAM" id="SignalP"/>
    </source>
</evidence>
<keyword evidence="4 12" id="KW-0732">Signal</keyword>
<keyword evidence="3 11" id="KW-0812">Transmembrane</keyword>
<feature type="region of interest" description="Disordered" evidence="10">
    <location>
        <begin position="259"/>
        <end position="298"/>
    </location>
</feature>
<dbReference type="Gene3D" id="3.30.200.20">
    <property type="entry name" value="Phosphorylase Kinase, domain 1"/>
    <property type="match status" value="1"/>
</dbReference>
<dbReference type="Pfam" id="PF00560">
    <property type="entry name" value="LRR_1"/>
    <property type="match status" value="4"/>
</dbReference>
<organism evidence="15 16">
    <name type="scientific">Adiantum capillus-veneris</name>
    <name type="common">Maidenhair fern</name>
    <dbReference type="NCBI Taxonomy" id="13818"/>
    <lineage>
        <taxon>Eukaryota</taxon>
        <taxon>Viridiplantae</taxon>
        <taxon>Streptophyta</taxon>
        <taxon>Embryophyta</taxon>
        <taxon>Tracheophyta</taxon>
        <taxon>Polypodiopsida</taxon>
        <taxon>Polypodiidae</taxon>
        <taxon>Polypodiales</taxon>
        <taxon>Pteridineae</taxon>
        <taxon>Pteridaceae</taxon>
        <taxon>Vittarioideae</taxon>
        <taxon>Adiantum</taxon>
    </lineage>
</organism>
<dbReference type="InterPro" id="IPR051824">
    <property type="entry name" value="LRR_Rcpt-Like_S/T_Kinase"/>
</dbReference>